<feature type="region of interest" description="Disordered" evidence="1">
    <location>
        <begin position="102"/>
        <end position="125"/>
    </location>
</feature>
<name>A0A150G0K9_GONPE</name>
<accession>A0A150G0K9</accession>
<dbReference type="EMBL" id="LSYV01000093">
    <property type="protein sequence ID" value="KXZ43389.1"/>
    <property type="molecule type" value="Genomic_DNA"/>
</dbReference>
<sequence length="476" mass="49486">MWVLALQYHGGMDKPKAKRFPAGRGLAVAPQQMPPKLAARAAAAAAAQLAVSPRAKPPTDWRSGDPGRTYSPPGRKRSPGRPGDGLGGAVYPAWWGDGAEWSSDGEGAAPGRSRSAPRPGRRPPRLAYSVQLEPGQPIWQNDLVTARYLDVPSSGYSRAHSPPHVPPQYLPPPPGQLQQPHQPQPVQGYGFPPQPPGAPQPYGVNGGEGPQLYVVHPSGAWMPPIRTVQSRIREQVEADRAAARARGAARQRAVEAAVAAGGGAALATAQKQQYRPASAASGRSSSGPATVADSLAANPYTSWFFGEQPDSHHEPHRERQEPEPGAGAARPATPASAPAQAEQHYPSPMHPPHHAPYGAGAGLASTFLTGGDSGRWSGVAGTPHATLRPSQQFPAWAQAAGPYPGPLGPPYSAHQGPAATGVPYPGNSHPWLQDLAAQGPAGTRVDACVADPIAAAGDAVMGIGQRGKWPSEPPRA</sequence>
<keyword evidence="3" id="KW-1185">Reference proteome</keyword>
<dbReference type="OrthoDB" id="543067at2759"/>
<evidence type="ECO:0000256" key="1">
    <source>
        <dbReference type="SAM" id="MobiDB-lite"/>
    </source>
</evidence>
<proteinExistence type="predicted"/>
<evidence type="ECO:0000313" key="2">
    <source>
        <dbReference type="EMBL" id="KXZ43389.1"/>
    </source>
</evidence>
<feature type="region of interest" description="Disordered" evidence="1">
    <location>
        <begin position="46"/>
        <end position="89"/>
    </location>
</feature>
<dbReference type="AlphaFoldDB" id="A0A150G0K9"/>
<evidence type="ECO:0000313" key="3">
    <source>
        <dbReference type="Proteomes" id="UP000075714"/>
    </source>
</evidence>
<dbReference type="STRING" id="33097.A0A150G0K9"/>
<reference evidence="3" key="1">
    <citation type="journal article" date="2016" name="Nat. Commun.">
        <title>The Gonium pectorale genome demonstrates co-option of cell cycle regulation during the evolution of multicellularity.</title>
        <authorList>
            <person name="Hanschen E.R."/>
            <person name="Marriage T.N."/>
            <person name="Ferris P.J."/>
            <person name="Hamaji T."/>
            <person name="Toyoda A."/>
            <person name="Fujiyama A."/>
            <person name="Neme R."/>
            <person name="Noguchi H."/>
            <person name="Minakuchi Y."/>
            <person name="Suzuki M."/>
            <person name="Kawai-Toyooka H."/>
            <person name="Smith D.R."/>
            <person name="Sparks H."/>
            <person name="Anderson J."/>
            <person name="Bakaric R."/>
            <person name="Luria V."/>
            <person name="Karger A."/>
            <person name="Kirschner M.W."/>
            <person name="Durand P.M."/>
            <person name="Michod R.E."/>
            <person name="Nozaki H."/>
            <person name="Olson B.J."/>
        </authorList>
    </citation>
    <scope>NUCLEOTIDE SEQUENCE [LARGE SCALE GENOMIC DNA]</scope>
    <source>
        <strain evidence="3">NIES-2863</strain>
    </source>
</reference>
<feature type="compositionally biased region" description="Basic and acidic residues" evidence="1">
    <location>
        <begin position="309"/>
        <end position="322"/>
    </location>
</feature>
<feature type="compositionally biased region" description="Low complexity" evidence="1">
    <location>
        <begin position="107"/>
        <end position="118"/>
    </location>
</feature>
<feature type="compositionally biased region" description="Low complexity" evidence="1">
    <location>
        <begin position="323"/>
        <end position="343"/>
    </location>
</feature>
<feature type="region of interest" description="Disordered" evidence="1">
    <location>
        <begin position="154"/>
        <end position="210"/>
    </location>
</feature>
<protein>
    <submittedName>
        <fullName evidence="2">Uncharacterized protein</fullName>
    </submittedName>
</protein>
<comment type="caution">
    <text evidence="2">The sequence shown here is derived from an EMBL/GenBank/DDBJ whole genome shotgun (WGS) entry which is preliminary data.</text>
</comment>
<feature type="region of interest" description="Disordered" evidence="1">
    <location>
        <begin position="302"/>
        <end position="360"/>
    </location>
</feature>
<organism evidence="2 3">
    <name type="scientific">Gonium pectorale</name>
    <name type="common">Green alga</name>
    <dbReference type="NCBI Taxonomy" id="33097"/>
    <lineage>
        <taxon>Eukaryota</taxon>
        <taxon>Viridiplantae</taxon>
        <taxon>Chlorophyta</taxon>
        <taxon>core chlorophytes</taxon>
        <taxon>Chlorophyceae</taxon>
        <taxon>CS clade</taxon>
        <taxon>Chlamydomonadales</taxon>
        <taxon>Volvocaceae</taxon>
        <taxon>Gonium</taxon>
    </lineage>
</organism>
<feature type="compositionally biased region" description="Low complexity" evidence="1">
    <location>
        <begin position="176"/>
        <end position="191"/>
    </location>
</feature>
<gene>
    <name evidence="2" type="ORF">GPECTOR_92g612</name>
</gene>
<feature type="compositionally biased region" description="Pro residues" evidence="1">
    <location>
        <begin position="163"/>
        <end position="175"/>
    </location>
</feature>
<dbReference type="Proteomes" id="UP000075714">
    <property type="component" value="Unassembled WGS sequence"/>
</dbReference>